<keyword evidence="6" id="KW-1185">Reference proteome</keyword>
<evidence type="ECO:0000313" key="6">
    <source>
        <dbReference type="Proteomes" id="UP000559256"/>
    </source>
</evidence>
<dbReference type="EMBL" id="JAACJM010000026">
    <property type="protein sequence ID" value="KAF5365708.1"/>
    <property type="molecule type" value="Genomic_DNA"/>
</dbReference>
<dbReference type="InterPro" id="IPR004875">
    <property type="entry name" value="DDE_SF_endonuclease_dom"/>
</dbReference>
<sequence length="827" mass="93861">MVGRPDSITKRQRKKSELMDELYAKAVALYQEEHGPGVTQETLGRKPHSLRKICIIVETEHYKKTKKSSPKHLSSSTLRRLVRGGTPKSLCNSSRGWLLQSEEGIVIDYALELASRGFPLTHQRLKEIVDKICRARLGVKFPEEGVGRNWTSRFVEKHSRRLKMFWSSNLDTKRGRAVNPFTNKEYFELLKEVLEGRKDHEFLASDIPWELELDWEGIPMLAEQPGDVEIALPETEESRKEAAEGWEDDNENEEIITRGEGEAPRAHSEPIPIDRDCVYGADESGFNEDDGAKIRVIGARSKKMQHKQGGGGRENTTVIVTICADGTTIRPTVIFKGKHFQINWYQDNPTKAIIGHSEKGWTDGEIGVAWIKDFHEQTKEKAQGRTRLLLVDGHNSHYTAGFLRFARAHRIHVLCYPAHGTHVYQGLDVVLFKPLKQYWREAKEKLFREKHQQIKKSNFLMVYGEAHLQALTPGNIMAAFEKTGVWPFNPNVITLDMMAPSKDTSSTGSLPVPEPSPVRAVSNLMQAIQKRQAENSPPSTPSSRRTIRRTRLEDPQTPSRTRQLDPDEDVFMTPLLNGIDDLRKTSTSFLVSSSPIRSATATLPRMPTFQISPIKPDLNAALLRAPPSTVREEELLLELRKMTRKYNSLKETAISLQSSLILNSVYCDTLHERLAAQEETKKRVSKARLMGDGMPKLLTSEEFVKRVEDFAKESEEKAKKLQDKQASKEEVAAAKREWMALCEARKKENERLHEMWVADKALWREEKSKGVCTRPEPKWGSIKLAPVPKPAILEKPSKKQPRNLDQGPVEDYEDGQISGSDHGSEEE</sequence>
<evidence type="ECO:0000256" key="3">
    <source>
        <dbReference type="SAM" id="MobiDB-lite"/>
    </source>
</evidence>
<keyword evidence="2" id="KW-0175">Coiled coil</keyword>
<dbReference type="PANTHER" id="PTHR19303:SF74">
    <property type="entry name" value="POGO TRANSPOSABLE ELEMENT WITH KRAB DOMAIN"/>
    <property type="match status" value="1"/>
</dbReference>
<reference evidence="5 6" key="1">
    <citation type="journal article" date="2020" name="ISME J.">
        <title>Uncovering the hidden diversity of litter-decomposition mechanisms in mushroom-forming fungi.</title>
        <authorList>
            <person name="Floudas D."/>
            <person name="Bentzer J."/>
            <person name="Ahren D."/>
            <person name="Johansson T."/>
            <person name="Persson P."/>
            <person name="Tunlid A."/>
        </authorList>
    </citation>
    <scope>NUCLEOTIDE SEQUENCE [LARGE SCALE GENOMIC DNA]</scope>
    <source>
        <strain evidence="5 6">CBS 291.85</strain>
    </source>
</reference>
<comment type="caution">
    <text evidence="5">The sequence shown here is derived from an EMBL/GenBank/DDBJ whole genome shotgun (WGS) entry which is preliminary data.</text>
</comment>
<feature type="domain" description="HTH CENPB-type" evidence="4">
    <location>
        <begin position="90"/>
        <end position="164"/>
    </location>
</feature>
<evidence type="ECO:0000259" key="4">
    <source>
        <dbReference type="PROSITE" id="PS51253"/>
    </source>
</evidence>
<proteinExistence type="predicted"/>
<dbReference type="Proteomes" id="UP000559256">
    <property type="component" value="Unassembled WGS sequence"/>
</dbReference>
<evidence type="ECO:0000256" key="1">
    <source>
        <dbReference type="ARBA" id="ARBA00023125"/>
    </source>
</evidence>
<dbReference type="PANTHER" id="PTHR19303">
    <property type="entry name" value="TRANSPOSON"/>
    <property type="match status" value="1"/>
</dbReference>
<dbReference type="GO" id="GO:0005634">
    <property type="term" value="C:nucleus"/>
    <property type="evidence" value="ECO:0007669"/>
    <property type="project" value="TreeGrafter"/>
</dbReference>
<dbReference type="InterPro" id="IPR050863">
    <property type="entry name" value="CenT-Element_Derived"/>
</dbReference>
<evidence type="ECO:0000256" key="2">
    <source>
        <dbReference type="SAM" id="Coils"/>
    </source>
</evidence>
<dbReference type="OrthoDB" id="2917041at2759"/>
<feature type="region of interest" description="Disordered" evidence="3">
    <location>
        <begin position="767"/>
        <end position="827"/>
    </location>
</feature>
<dbReference type="Pfam" id="PF03184">
    <property type="entry name" value="DDE_1"/>
    <property type="match status" value="1"/>
</dbReference>
<dbReference type="PROSITE" id="PS51253">
    <property type="entry name" value="HTH_CENPB"/>
    <property type="match status" value="1"/>
</dbReference>
<organism evidence="5 6">
    <name type="scientific">Tetrapyrgos nigripes</name>
    <dbReference type="NCBI Taxonomy" id="182062"/>
    <lineage>
        <taxon>Eukaryota</taxon>
        <taxon>Fungi</taxon>
        <taxon>Dikarya</taxon>
        <taxon>Basidiomycota</taxon>
        <taxon>Agaricomycotina</taxon>
        <taxon>Agaricomycetes</taxon>
        <taxon>Agaricomycetidae</taxon>
        <taxon>Agaricales</taxon>
        <taxon>Marasmiineae</taxon>
        <taxon>Marasmiaceae</taxon>
        <taxon>Tetrapyrgos</taxon>
    </lineage>
</organism>
<gene>
    <name evidence="5" type="ORF">D9758_003125</name>
</gene>
<feature type="coiled-coil region" evidence="2">
    <location>
        <begin position="704"/>
        <end position="737"/>
    </location>
</feature>
<name>A0A8H5LQF6_9AGAR</name>
<dbReference type="GO" id="GO:0003677">
    <property type="term" value="F:DNA binding"/>
    <property type="evidence" value="ECO:0007669"/>
    <property type="project" value="UniProtKB-KW"/>
</dbReference>
<accession>A0A8H5LQF6</accession>
<keyword evidence="1" id="KW-0238">DNA-binding</keyword>
<feature type="region of interest" description="Disordered" evidence="3">
    <location>
        <begin position="529"/>
        <end position="565"/>
    </location>
</feature>
<evidence type="ECO:0000313" key="5">
    <source>
        <dbReference type="EMBL" id="KAF5365708.1"/>
    </source>
</evidence>
<protein>
    <recommendedName>
        <fullName evidence="4">HTH CENPB-type domain-containing protein</fullName>
    </recommendedName>
</protein>
<dbReference type="AlphaFoldDB" id="A0A8H5LQF6"/>
<dbReference type="InterPro" id="IPR006600">
    <property type="entry name" value="HTH_CenpB_DNA-bd_dom"/>
</dbReference>